<dbReference type="Proteomes" id="UP000478183">
    <property type="component" value="Unassembled WGS sequence"/>
</dbReference>
<dbReference type="InterPro" id="IPR050445">
    <property type="entry name" value="Bact_polysacc_biosynth/exp"/>
</dbReference>
<evidence type="ECO:0000313" key="2">
    <source>
        <dbReference type="EMBL" id="MTH77840.1"/>
    </source>
</evidence>
<dbReference type="PANTHER" id="PTHR32309:SF13">
    <property type="entry name" value="FERRIC ENTEROBACTIN TRANSPORT PROTEIN FEPE"/>
    <property type="match status" value="1"/>
</dbReference>
<dbReference type="GO" id="GO:0005886">
    <property type="term" value="C:plasma membrane"/>
    <property type="evidence" value="ECO:0007669"/>
    <property type="project" value="TreeGrafter"/>
</dbReference>
<sequence>MAAKTSLEPIPVRPLAQPASAARPLAVRPAAAVPATPRAAEAVRPPVAMAHVRPRHWFILVTFFLMVVLPTAAWAWYLWNRATDQYVSTVGFSVRKEDMTPSIDLLSGLSPLGGGSGASDTDILYEYIRSQDMVEKIDEQLNLRSRFSRDWPHDFVFAFDPDGHVEDLTDYWDRQVKVLYDTTSNLITLKVNAFSAEDAQKIAAAVFKESSDKINDLSAIAREDATRLATAELEKTRKELTTTRQAMTDFRMRSLIVDPHADLESQMGVLAGLQAKLAEALVANDVLLDNAKPTDHRVTQSQQKIDAIRKLIETERSKFGTEGKGPQGESYSQLMAEYEKLMVDREFAEGAYRSARIAYETALAEAQRKSRYLAAHIQPKVAQSSTVPNRPWLLALVAGMLLAGWSILALVYYSIRDRS</sequence>
<accession>A0A6L6J7C0</accession>
<keyword evidence="1" id="KW-0812">Transmembrane</keyword>
<name>A0A6L6J7C0_9RHOB</name>
<dbReference type="AlphaFoldDB" id="A0A6L6J7C0"/>
<reference evidence="2 3" key="1">
    <citation type="submission" date="2019-11" db="EMBL/GenBank/DDBJ databases">
        <authorList>
            <person name="Dong K."/>
        </authorList>
    </citation>
    <scope>NUCLEOTIDE SEQUENCE [LARGE SCALE GENOMIC DNA]</scope>
    <source>
        <strain evidence="2 3">NBRC 111993</strain>
    </source>
</reference>
<dbReference type="EMBL" id="WMIE01000003">
    <property type="protein sequence ID" value="MTH77840.1"/>
    <property type="molecule type" value="Genomic_DNA"/>
</dbReference>
<keyword evidence="1" id="KW-0472">Membrane</keyword>
<dbReference type="GO" id="GO:0004713">
    <property type="term" value="F:protein tyrosine kinase activity"/>
    <property type="evidence" value="ECO:0007669"/>
    <property type="project" value="TreeGrafter"/>
</dbReference>
<keyword evidence="3" id="KW-1185">Reference proteome</keyword>
<gene>
    <name evidence="2" type="ORF">GL286_08890</name>
</gene>
<comment type="caution">
    <text evidence="2">The sequence shown here is derived from an EMBL/GenBank/DDBJ whole genome shotgun (WGS) entry which is preliminary data.</text>
</comment>
<evidence type="ECO:0000313" key="3">
    <source>
        <dbReference type="Proteomes" id="UP000478183"/>
    </source>
</evidence>
<feature type="transmembrane region" description="Helical" evidence="1">
    <location>
        <begin position="392"/>
        <end position="415"/>
    </location>
</feature>
<proteinExistence type="predicted"/>
<dbReference type="PANTHER" id="PTHR32309">
    <property type="entry name" value="TYROSINE-PROTEIN KINASE"/>
    <property type="match status" value="1"/>
</dbReference>
<feature type="transmembrane region" description="Helical" evidence="1">
    <location>
        <begin position="57"/>
        <end position="79"/>
    </location>
</feature>
<organism evidence="2 3">
    <name type="scientific">Paracoccus aestuariivivens</name>
    <dbReference type="NCBI Taxonomy" id="1820333"/>
    <lineage>
        <taxon>Bacteria</taxon>
        <taxon>Pseudomonadati</taxon>
        <taxon>Pseudomonadota</taxon>
        <taxon>Alphaproteobacteria</taxon>
        <taxon>Rhodobacterales</taxon>
        <taxon>Paracoccaceae</taxon>
        <taxon>Paracoccus</taxon>
    </lineage>
</organism>
<evidence type="ECO:0000256" key="1">
    <source>
        <dbReference type="SAM" id="Phobius"/>
    </source>
</evidence>
<protein>
    <submittedName>
        <fullName evidence="2">Capsule biosynthesis protein</fullName>
    </submittedName>
</protein>
<keyword evidence="1" id="KW-1133">Transmembrane helix</keyword>